<evidence type="ECO:0008006" key="4">
    <source>
        <dbReference type="Google" id="ProtNLM"/>
    </source>
</evidence>
<feature type="coiled-coil region" evidence="1">
    <location>
        <begin position="60"/>
        <end position="87"/>
    </location>
</feature>
<protein>
    <recommendedName>
        <fullName evidence="4">DUF536 domain-containing protein</fullName>
    </recommendedName>
</protein>
<name>A0ABZ0Q9C8_9LACO</name>
<dbReference type="RefSeq" id="WP_323709148.1">
    <property type="nucleotide sequence ID" value="NZ_CP104781.1"/>
</dbReference>
<organism evidence="2 3">
    <name type="scientific">Pediococcus inopinatus</name>
    <dbReference type="NCBI Taxonomy" id="114090"/>
    <lineage>
        <taxon>Bacteria</taxon>
        <taxon>Bacillati</taxon>
        <taxon>Bacillota</taxon>
        <taxon>Bacilli</taxon>
        <taxon>Lactobacillales</taxon>
        <taxon>Lactobacillaceae</taxon>
        <taxon>Pediococcus</taxon>
    </lineage>
</organism>
<proteinExistence type="predicted"/>
<keyword evidence="2" id="KW-0614">Plasmid</keyword>
<dbReference type="Proteomes" id="UP001302696">
    <property type="component" value="Plasmid pCM-KT1-3"/>
</dbReference>
<geneLocation type="plasmid" evidence="2 3">
    <name>pCM-KT1-3</name>
</geneLocation>
<gene>
    <name evidence="2" type="ORF">N6G96_10735</name>
</gene>
<reference evidence="3" key="1">
    <citation type="submission" date="2024-06" db="EMBL/GenBank/DDBJ databases">
        <authorList>
            <person name="Chang H.C."/>
            <person name="Mun S.Y."/>
        </authorList>
    </citation>
    <scope>NUCLEOTIDE SEQUENCE [LARGE SCALE GENOMIC DNA]</scope>
    <source>
        <strain evidence="3">KT1</strain>
        <plasmid evidence="3">pCM-KT1-3</plasmid>
    </source>
</reference>
<keyword evidence="1" id="KW-0175">Coiled coil</keyword>
<accession>A0ABZ0Q9C8</accession>
<dbReference type="EMBL" id="CP104781">
    <property type="protein sequence ID" value="WPC22742.1"/>
    <property type="molecule type" value="Genomic_DNA"/>
</dbReference>
<keyword evidence="3" id="KW-1185">Reference proteome</keyword>
<evidence type="ECO:0000256" key="1">
    <source>
        <dbReference type="SAM" id="Coils"/>
    </source>
</evidence>
<evidence type="ECO:0000313" key="3">
    <source>
        <dbReference type="Proteomes" id="UP001302696"/>
    </source>
</evidence>
<sequence>MTRQAVQKKLTPDFRQKYVTKIAGRLQVSNAGMAVLLKDLDNQKQPNIDNQLTTELHHQLQVKDTEIARLQATIDKLTATLDQQQRLSLLDKQQSQQALEGATKVQPSQKHWWQFWK</sequence>
<evidence type="ECO:0000313" key="2">
    <source>
        <dbReference type="EMBL" id="WPC22742.1"/>
    </source>
</evidence>